<gene>
    <name evidence="1" type="ORF">FB550_101764</name>
</gene>
<dbReference type="EMBL" id="VIVN01000001">
    <property type="protein sequence ID" value="TWE08736.1"/>
    <property type="molecule type" value="Genomic_DNA"/>
</dbReference>
<name>A0A561DZH1_9BACI</name>
<dbReference type="AlphaFoldDB" id="A0A561DZH1"/>
<evidence type="ECO:0000313" key="2">
    <source>
        <dbReference type="Proteomes" id="UP000319671"/>
    </source>
</evidence>
<protein>
    <submittedName>
        <fullName evidence="1">Uncharacterized protein</fullName>
    </submittedName>
</protein>
<sequence length="30" mass="3585">MEKTGYKFITPLIDRVQVKQINNLMLTVYQ</sequence>
<organism evidence="1 2">
    <name type="scientific">Neobacillus bataviensis</name>
    <dbReference type="NCBI Taxonomy" id="220685"/>
    <lineage>
        <taxon>Bacteria</taxon>
        <taxon>Bacillati</taxon>
        <taxon>Bacillota</taxon>
        <taxon>Bacilli</taxon>
        <taxon>Bacillales</taxon>
        <taxon>Bacillaceae</taxon>
        <taxon>Neobacillus</taxon>
    </lineage>
</organism>
<accession>A0A561DZH1</accession>
<proteinExistence type="predicted"/>
<evidence type="ECO:0000313" key="1">
    <source>
        <dbReference type="EMBL" id="TWE08736.1"/>
    </source>
</evidence>
<keyword evidence="2" id="KW-1185">Reference proteome</keyword>
<dbReference type="Proteomes" id="UP000319671">
    <property type="component" value="Unassembled WGS sequence"/>
</dbReference>
<comment type="caution">
    <text evidence="1">The sequence shown here is derived from an EMBL/GenBank/DDBJ whole genome shotgun (WGS) entry which is preliminary data.</text>
</comment>
<reference evidence="1 2" key="1">
    <citation type="submission" date="2019-06" db="EMBL/GenBank/DDBJ databases">
        <title>Sorghum-associated microbial communities from plants grown in Nebraska, USA.</title>
        <authorList>
            <person name="Schachtman D."/>
        </authorList>
    </citation>
    <scope>NUCLEOTIDE SEQUENCE [LARGE SCALE GENOMIC DNA]</scope>
    <source>
        <strain evidence="1 2">2482</strain>
    </source>
</reference>